<protein>
    <submittedName>
        <fullName evidence="2">Class I SAM-dependent methyltransferase</fullName>
    </submittedName>
</protein>
<dbReference type="AlphaFoldDB" id="A0A8J6T7Y5"/>
<sequence>MAEKMCPVWVGYLLASPIRKLFQNPQKILGHYIENGMKVLDVGCAMGFFSLPIARMVGSNGRVICVDMQDRMIRSLEKRARKTGLSDRIETRICHRNSLCLDDLTEEIDFALAFAVVHEIPDAPGFFSEIYESIKPNGKFLVTEPKGHVPEKDFEICISVAEQNGFTIIDRPQIRRSHTVLLWKKY</sequence>
<dbReference type="PANTHER" id="PTHR45128">
    <property type="entry name" value="METHYLTRANSFERASE TYPE 11"/>
    <property type="match status" value="1"/>
</dbReference>
<gene>
    <name evidence="2" type="ORF">H8E80_05175</name>
</gene>
<feature type="domain" description="Methyltransferase" evidence="1">
    <location>
        <begin position="34"/>
        <end position="153"/>
    </location>
</feature>
<dbReference type="GO" id="GO:0008168">
    <property type="term" value="F:methyltransferase activity"/>
    <property type="evidence" value="ECO:0007669"/>
    <property type="project" value="UniProtKB-KW"/>
</dbReference>
<evidence type="ECO:0000259" key="1">
    <source>
        <dbReference type="Pfam" id="PF13847"/>
    </source>
</evidence>
<dbReference type="CDD" id="cd02440">
    <property type="entry name" value="AdoMet_MTases"/>
    <property type="match status" value="1"/>
</dbReference>
<keyword evidence="2" id="KW-0808">Transferase</keyword>
<dbReference type="SUPFAM" id="SSF53335">
    <property type="entry name" value="S-adenosyl-L-methionine-dependent methyltransferases"/>
    <property type="match status" value="1"/>
</dbReference>
<dbReference type="Proteomes" id="UP000603545">
    <property type="component" value="Unassembled WGS sequence"/>
</dbReference>
<accession>A0A8J6T7Y5</accession>
<dbReference type="PANTHER" id="PTHR45128:SF1">
    <property type="entry name" value="S-ADENOSYLMETHIONINE-DEPENDENT METHYLTRANSFERASE RV2258C"/>
    <property type="match status" value="1"/>
</dbReference>
<dbReference type="GO" id="GO:0032259">
    <property type="term" value="P:methylation"/>
    <property type="evidence" value="ECO:0007669"/>
    <property type="project" value="UniProtKB-KW"/>
</dbReference>
<dbReference type="InterPro" id="IPR029063">
    <property type="entry name" value="SAM-dependent_MTases_sf"/>
</dbReference>
<dbReference type="Gene3D" id="3.40.50.150">
    <property type="entry name" value="Vaccinia Virus protein VP39"/>
    <property type="match status" value="1"/>
</dbReference>
<dbReference type="InterPro" id="IPR053173">
    <property type="entry name" value="SAM-binding_MTase"/>
</dbReference>
<comment type="caution">
    <text evidence="2">The sequence shown here is derived from an EMBL/GenBank/DDBJ whole genome shotgun (WGS) entry which is preliminary data.</text>
</comment>
<organism evidence="2 3">
    <name type="scientific">Candidatus Desulfaltia bathyphila</name>
    <dbReference type="NCBI Taxonomy" id="2841697"/>
    <lineage>
        <taxon>Bacteria</taxon>
        <taxon>Pseudomonadati</taxon>
        <taxon>Thermodesulfobacteriota</taxon>
        <taxon>Desulfobacteria</taxon>
        <taxon>Desulfobacterales</taxon>
        <taxon>Desulfobacterales incertae sedis</taxon>
        <taxon>Candidatus Desulfaltia</taxon>
    </lineage>
</organism>
<dbReference type="Pfam" id="PF13847">
    <property type="entry name" value="Methyltransf_31"/>
    <property type="match status" value="1"/>
</dbReference>
<keyword evidence="2" id="KW-0489">Methyltransferase</keyword>
<proteinExistence type="predicted"/>
<evidence type="ECO:0000313" key="2">
    <source>
        <dbReference type="EMBL" id="MBC8199424.1"/>
    </source>
</evidence>
<dbReference type="EMBL" id="JACNLL010000052">
    <property type="protein sequence ID" value="MBC8199424.1"/>
    <property type="molecule type" value="Genomic_DNA"/>
</dbReference>
<reference evidence="2 3" key="1">
    <citation type="submission" date="2020-08" db="EMBL/GenBank/DDBJ databases">
        <title>Bridging the membrane lipid divide: bacteria of the FCB group superphylum have the potential to synthesize archaeal ether lipids.</title>
        <authorList>
            <person name="Villanueva L."/>
            <person name="Von Meijenfeldt F.A.B."/>
            <person name="Westbye A.B."/>
            <person name="Yadav S."/>
            <person name="Hopmans E.C."/>
            <person name="Dutilh B.E."/>
            <person name="Sinninghe Damste J.S."/>
        </authorList>
    </citation>
    <scope>NUCLEOTIDE SEQUENCE [LARGE SCALE GENOMIC DNA]</scope>
    <source>
        <strain evidence="2">NIOZ-UU82</strain>
    </source>
</reference>
<dbReference type="InterPro" id="IPR025714">
    <property type="entry name" value="Methyltranfer_dom"/>
</dbReference>
<name>A0A8J6T7Y5_9BACT</name>
<evidence type="ECO:0000313" key="3">
    <source>
        <dbReference type="Proteomes" id="UP000603545"/>
    </source>
</evidence>